<name>A0A0K1JF21_9MICO</name>
<evidence type="ECO:0008006" key="4">
    <source>
        <dbReference type="Google" id="ProtNLM"/>
    </source>
</evidence>
<dbReference type="InterPro" id="IPR051021">
    <property type="entry name" value="Mito_Ser/Thr_phosphatase"/>
</dbReference>
<dbReference type="Proteomes" id="UP000066480">
    <property type="component" value="Chromosome"/>
</dbReference>
<sequence>MEPQTVLLVRHGQASFGKSDYDQLSGLGRRQARLLGEDLGRRGWVPDRIVCGSMKRHQQTLAEIAVGAGWEHDLETDADWNELDHEAVIKGYKPAYRHLIVLKADMVRTLRPRAAFEEMFEAAMERWSSGEHDEEYAETFTSFRERVDAALDRVLEQQHSRQLVVTSVGCISRVAARLLADGDMTAWKHFAFSGVNTGVSRVVVDRRGPQLLTYNEIGHLDAYDMASQR</sequence>
<dbReference type="RefSeq" id="WP_083449904.1">
    <property type="nucleotide sequence ID" value="NZ_CP011112.1"/>
</dbReference>
<evidence type="ECO:0000313" key="3">
    <source>
        <dbReference type="Proteomes" id="UP000066480"/>
    </source>
</evidence>
<evidence type="ECO:0000313" key="2">
    <source>
        <dbReference type="EMBL" id="AKU15296.1"/>
    </source>
</evidence>
<dbReference type="Pfam" id="PF00300">
    <property type="entry name" value="His_Phos_1"/>
    <property type="match status" value="2"/>
</dbReference>
<dbReference type="Gene3D" id="3.40.50.1240">
    <property type="entry name" value="Phosphoglycerate mutase-like"/>
    <property type="match status" value="1"/>
</dbReference>
<dbReference type="CDD" id="cd07067">
    <property type="entry name" value="HP_PGM_like"/>
    <property type="match status" value="1"/>
</dbReference>
<dbReference type="InterPro" id="IPR013078">
    <property type="entry name" value="His_Pase_superF_clade-1"/>
</dbReference>
<dbReference type="EMBL" id="CP011112">
    <property type="protein sequence ID" value="AKU15296.1"/>
    <property type="molecule type" value="Genomic_DNA"/>
</dbReference>
<dbReference type="PANTHER" id="PTHR20935">
    <property type="entry name" value="PHOSPHOGLYCERATE MUTASE-RELATED"/>
    <property type="match status" value="1"/>
</dbReference>
<reference evidence="2 3" key="1">
    <citation type="submission" date="2015-03" db="EMBL/GenBank/DDBJ databases">
        <title>Luteipulveratus halotolerans sp. nov., a novel actinobacterium (Dermacoccaceae) from Sarawak, Malaysia.</title>
        <authorList>
            <person name="Juboi H."/>
            <person name="Basik A."/>
            <person name="Shamsul S.S."/>
            <person name="Arnold P."/>
            <person name="Schmitt E.K."/>
            <person name="Sanglier J.-J."/>
            <person name="Yeo T."/>
        </authorList>
    </citation>
    <scope>NUCLEOTIDE SEQUENCE [LARGE SCALE GENOMIC DNA]</scope>
    <source>
        <strain evidence="2 3">MN07-A0370</strain>
    </source>
</reference>
<dbReference type="STRING" id="571913.VV02_04515"/>
<evidence type="ECO:0000256" key="1">
    <source>
        <dbReference type="ARBA" id="ARBA00022801"/>
    </source>
</evidence>
<accession>A0A0K1JF21</accession>
<keyword evidence="1" id="KW-0378">Hydrolase</keyword>
<organism evidence="2 3">
    <name type="scientific">Luteipulveratus mongoliensis</name>
    <dbReference type="NCBI Taxonomy" id="571913"/>
    <lineage>
        <taxon>Bacteria</taxon>
        <taxon>Bacillati</taxon>
        <taxon>Actinomycetota</taxon>
        <taxon>Actinomycetes</taxon>
        <taxon>Micrococcales</taxon>
        <taxon>Dermacoccaceae</taxon>
        <taxon>Luteipulveratus</taxon>
    </lineage>
</organism>
<dbReference type="InterPro" id="IPR029033">
    <property type="entry name" value="His_PPase_superfam"/>
</dbReference>
<dbReference type="PANTHER" id="PTHR20935:SF0">
    <property type="entry name" value="SERINE_THREONINE-PROTEIN PHOSPHATASE PGAM5, MITOCHONDRIAL"/>
    <property type="match status" value="1"/>
</dbReference>
<gene>
    <name evidence="2" type="ORF">VV02_04515</name>
</gene>
<proteinExistence type="predicted"/>
<protein>
    <recommendedName>
        <fullName evidence="4">Phosphoglycerate mutase</fullName>
    </recommendedName>
</protein>
<dbReference type="SMART" id="SM00855">
    <property type="entry name" value="PGAM"/>
    <property type="match status" value="1"/>
</dbReference>
<dbReference type="AlphaFoldDB" id="A0A0K1JF21"/>
<dbReference type="KEGG" id="lmoi:VV02_04515"/>
<dbReference type="SUPFAM" id="SSF53254">
    <property type="entry name" value="Phosphoglycerate mutase-like"/>
    <property type="match status" value="1"/>
</dbReference>
<dbReference type="OrthoDB" id="280692at2"/>
<keyword evidence="3" id="KW-1185">Reference proteome</keyword>
<dbReference type="GO" id="GO:0016787">
    <property type="term" value="F:hydrolase activity"/>
    <property type="evidence" value="ECO:0007669"/>
    <property type="project" value="UniProtKB-KW"/>
</dbReference>